<evidence type="ECO:0000313" key="3">
    <source>
        <dbReference type="Proteomes" id="UP001229421"/>
    </source>
</evidence>
<dbReference type="EMBL" id="JAUHHV010000005">
    <property type="protein sequence ID" value="KAK1425238.1"/>
    <property type="molecule type" value="Genomic_DNA"/>
</dbReference>
<evidence type="ECO:0000313" key="1">
    <source>
        <dbReference type="EMBL" id="KAK1424160.1"/>
    </source>
</evidence>
<organism evidence="2 3">
    <name type="scientific">Tagetes erecta</name>
    <name type="common">African marigold</name>
    <dbReference type="NCBI Taxonomy" id="13708"/>
    <lineage>
        <taxon>Eukaryota</taxon>
        <taxon>Viridiplantae</taxon>
        <taxon>Streptophyta</taxon>
        <taxon>Embryophyta</taxon>
        <taxon>Tracheophyta</taxon>
        <taxon>Spermatophyta</taxon>
        <taxon>Magnoliopsida</taxon>
        <taxon>eudicotyledons</taxon>
        <taxon>Gunneridae</taxon>
        <taxon>Pentapetalae</taxon>
        <taxon>asterids</taxon>
        <taxon>campanulids</taxon>
        <taxon>Asterales</taxon>
        <taxon>Asteraceae</taxon>
        <taxon>Asteroideae</taxon>
        <taxon>Heliantheae alliance</taxon>
        <taxon>Tageteae</taxon>
        <taxon>Tagetes</taxon>
    </lineage>
</organism>
<name>A0AAD8NXD8_TARER</name>
<keyword evidence="3" id="KW-1185">Reference proteome</keyword>
<dbReference type="EMBL" id="JAUHHV010000005">
    <property type="protein sequence ID" value="KAK1424160.1"/>
    <property type="molecule type" value="Genomic_DNA"/>
</dbReference>
<dbReference type="AlphaFoldDB" id="A0AAD8NXD8"/>
<accession>A0AAD8NXD8</accession>
<gene>
    <name evidence="1" type="ORF">QVD17_19479</name>
    <name evidence="2" type="ORF">QVD17_20586</name>
</gene>
<comment type="caution">
    <text evidence="2">The sequence shown here is derived from an EMBL/GenBank/DDBJ whole genome shotgun (WGS) entry which is preliminary data.</text>
</comment>
<dbReference type="Proteomes" id="UP001229421">
    <property type="component" value="Unassembled WGS sequence"/>
</dbReference>
<evidence type="ECO:0000313" key="2">
    <source>
        <dbReference type="EMBL" id="KAK1425238.1"/>
    </source>
</evidence>
<proteinExistence type="predicted"/>
<sequence length="90" mass="10294">MNHNGKSSTVNVKSKEEAAFSSVNLAMDIFVMYPEYIGIKRSKGIRVDNLLKKKLDWTNRSNNVDCGLSFMRHMGRHMGMKVKNMELWAG</sequence>
<reference evidence="2" key="1">
    <citation type="journal article" date="2023" name="bioRxiv">
        <title>Improved chromosome-level genome assembly for marigold (Tagetes erecta).</title>
        <authorList>
            <person name="Jiang F."/>
            <person name="Yuan L."/>
            <person name="Wang S."/>
            <person name="Wang H."/>
            <person name="Xu D."/>
            <person name="Wang A."/>
            <person name="Fan W."/>
        </authorList>
    </citation>
    <scope>NUCLEOTIDE SEQUENCE</scope>
    <source>
        <strain evidence="2">WSJ</strain>
        <tissue evidence="2">Leaf</tissue>
    </source>
</reference>
<protein>
    <submittedName>
        <fullName evidence="2">Uncharacterized protein</fullName>
    </submittedName>
</protein>